<proteinExistence type="predicted"/>
<dbReference type="RefSeq" id="WP_201943309.1">
    <property type="nucleotide sequence ID" value="NZ_JAERRJ010000001.1"/>
</dbReference>
<reference evidence="1 2" key="1">
    <citation type="submission" date="2021-01" db="EMBL/GenBank/DDBJ databases">
        <title>WGS of actinomycetes isolated from Thailand.</title>
        <authorList>
            <person name="Thawai C."/>
        </authorList>
    </citation>
    <scope>NUCLEOTIDE SEQUENCE [LARGE SCALE GENOMIC DNA]</scope>
    <source>
        <strain evidence="1 2">LPG 2</strain>
    </source>
</reference>
<organism evidence="1 2">
    <name type="scientific">Nocardia acididurans</name>
    <dbReference type="NCBI Taxonomy" id="2802282"/>
    <lineage>
        <taxon>Bacteria</taxon>
        <taxon>Bacillati</taxon>
        <taxon>Actinomycetota</taxon>
        <taxon>Actinomycetes</taxon>
        <taxon>Mycobacteriales</taxon>
        <taxon>Nocardiaceae</taxon>
        <taxon>Nocardia</taxon>
    </lineage>
</organism>
<comment type="caution">
    <text evidence="1">The sequence shown here is derived from an EMBL/GenBank/DDBJ whole genome shotgun (WGS) entry which is preliminary data.</text>
</comment>
<evidence type="ECO:0008006" key="3">
    <source>
        <dbReference type="Google" id="ProtNLM"/>
    </source>
</evidence>
<dbReference type="SUPFAM" id="SSF55961">
    <property type="entry name" value="Bet v1-like"/>
    <property type="match status" value="1"/>
</dbReference>
<evidence type="ECO:0000313" key="1">
    <source>
        <dbReference type="EMBL" id="MBL1073400.1"/>
    </source>
</evidence>
<keyword evidence="2" id="KW-1185">Reference proteome</keyword>
<dbReference type="EMBL" id="JAERRJ010000001">
    <property type="protein sequence ID" value="MBL1073400.1"/>
    <property type="molecule type" value="Genomic_DNA"/>
</dbReference>
<name>A0ABS1LYW5_9NOCA</name>
<accession>A0ABS1LYW5</accession>
<gene>
    <name evidence="1" type="ORF">JK358_03215</name>
</gene>
<sequence>MERLPYIDQHSRIVAADRAQTWAALLRAVCKRPDDHASSSIQQDWSRASEWLVMPQGFVLEEADPPKRLAAKGEHWFSRYGIVFTLDEADSTHTRLTIDSYGAFPGIHGRVYRALVVGSGGHRVIVREMLRRMASQAEKAAAMERRS</sequence>
<evidence type="ECO:0000313" key="2">
    <source>
        <dbReference type="Proteomes" id="UP000602198"/>
    </source>
</evidence>
<protein>
    <recommendedName>
        <fullName evidence="3">DUF2867 domain-containing protein</fullName>
    </recommendedName>
</protein>
<dbReference type="Proteomes" id="UP000602198">
    <property type="component" value="Unassembled WGS sequence"/>
</dbReference>